<dbReference type="EMBL" id="CP002801">
    <property type="protein sequence ID" value="AEH10093.1"/>
    <property type="molecule type" value="Genomic_DNA"/>
</dbReference>
<sequence>MVTRSPALDTLRDLIGSTESPFLRNARWAPGATCSICTGIPNHGLSFVLVVMLVVASGDCGDTRVTTTDHGSGYTREMRSTEFLLCAVGPECLVCYGSPGRLPPLWEEAFSGWWCHG</sequence>
<dbReference type="KEGG" id="fsy:FsymDg_2755"/>
<proteinExistence type="predicted"/>
<keyword evidence="2" id="KW-1185">Reference proteome</keyword>
<dbReference type="HOGENOM" id="CLU_2081355_0_0_11"/>
<evidence type="ECO:0000313" key="1">
    <source>
        <dbReference type="EMBL" id="AEH10093.1"/>
    </source>
</evidence>
<dbReference type="STRING" id="656024.FsymDg_2755"/>
<dbReference type="Proteomes" id="UP000001549">
    <property type="component" value="Chromosome"/>
</dbReference>
<evidence type="ECO:0000313" key="2">
    <source>
        <dbReference type="Proteomes" id="UP000001549"/>
    </source>
</evidence>
<reference evidence="1 2" key="1">
    <citation type="submission" date="2011-05" db="EMBL/GenBank/DDBJ databases">
        <title>Complete sequence of chromosome of Frankia symbiont of Datisca glomerata.</title>
        <authorList>
            <consortium name="US DOE Joint Genome Institute"/>
            <person name="Lucas S."/>
            <person name="Han J."/>
            <person name="Lapidus A."/>
            <person name="Cheng J.-F."/>
            <person name="Goodwin L."/>
            <person name="Pitluck S."/>
            <person name="Peters L."/>
            <person name="Mikhailova N."/>
            <person name="Chertkov O."/>
            <person name="Teshima H."/>
            <person name="Han C."/>
            <person name="Tapia R."/>
            <person name="Land M."/>
            <person name="Hauser L."/>
            <person name="Kyrpides N."/>
            <person name="Ivanova N."/>
            <person name="Pagani I."/>
            <person name="Berry A."/>
            <person name="Pawlowski K."/>
            <person name="Persson T."/>
            <person name="Vanden Heuvel B."/>
            <person name="Benson D."/>
            <person name="Woyke T."/>
        </authorList>
    </citation>
    <scope>NUCLEOTIDE SEQUENCE [LARGE SCALE GENOMIC DNA]</scope>
    <source>
        <strain evidence="2">4085684</strain>
    </source>
</reference>
<gene>
    <name evidence="1" type="ordered locus">FsymDg_2755</name>
</gene>
<protein>
    <submittedName>
        <fullName evidence="1">Uncharacterized protein</fullName>
    </submittedName>
</protein>
<dbReference type="AlphaFoldDB" id="F8B4X0"/>
<organism evidence="1 2">
    <name type="scientific">Candidatus Protofrankia datiscae</name>
    <dbReference type="NCBI Taxonomy" id="2716812"/>
    <lineage>
        <taxon>Bacteria</taxon>
        <taxon>Bacillati</taxon>
        <taxon>Actinomycetota</taxon>
        <taxon>Actinomycetes</taxon>
        <taxon>Frankiales</taxon>
        <taxon>Frankiaceae</taxon>
        <taxon>Protofrankia</taxon>
    </lineage>
</organism>
<name>F8B4X0_9ACTN</name>
<accession>F8B4X0</accession>